<comment type="caution">
    <text evidence="1">The sequence shown here is derived from an EMBL/GenBank/DDBJ whole genome shotgun (WGS) entry which is preliminary data.</text>
</comment>
<organism evidence="1 2">
    <name type="scientific">Streptomyces thermospinosisporus</name>
    <dbReference type="NCBI Taxonomy" id="161482"/>
    <lineage>
        <taxon>Bacteria</taxon>
        <taxon>Bacillati</taxon>
        <taxon>Actinomycetota</taxon>
        <taxon>Actinomycetes</taxon>
        <taxon>Kitasatosporales</taxon>
        <taxon>Streptomycetaceae</taxon>
        <taxon>Streptomyces</taxon>
    </lineage>
</organism>
<reference evidence="2" key="1">
    <citation type="journal article" date="2019" name="Int. J. Syst. Evol. Microbiol.">
        <title>The Global Catalogue of Microorganisms (GCM) 10K type strain sequencing project: providing services to taxonomists for standard genome sequencing and annotation.</title>
        <authorList>
            <consortium name="The Broad Institute Genomics Platform"/>
            <consortium name="The Broad Institute Genome Sequencing Center for Infectious Disease"/>
            <person name="Wu L."/>
            <person name="Ma J."/>
        </authorList>
    </citation>
    <scope>NUCLEOTIDE SEQUENCE [LARGE SCALE GENOMIC DNA]</scope>
    <source>
        <strain evidence="2">JCM 11756</strain>
    </source>
</reference>
<name>A0ABP4J9X0_9ACTN</name>
<sequence>MPSPIEETAKTGVSTNDIDTEKLAAPIFEIEVSEVEPAQTMLKQGCIR</sequence>
<dbReference type="EMBL" id="BAAAIZ010000009">
    <property type="protein sequence ID" value="GAA1416847.1"/>
    <property type="molecule type" value="Genomic_DNA"/>
</dbReference>
<accession>A0ABP4J9X0</accession>
<dbReference type="Proteomes" id="UP001500973">
    <property type="component" value="Unassembled WGS sequence"/>
</dbReference>
<protein>
    <submittedName>
        <fullName evidence="1">Uncharacterized protein</fullName>
    </submittedName>
</protein>
<proteinExistence type="predicted"/>
<evidence type="ECO:0000313" key="1">
    <source>
        <dbReference type="EMBL" id="GAA1416847.1"/>
    </source>
</evidence>
<keyword evidence="2" id="KW-1185">Reference proteome</keyword>
<evidence type="ECO:0000313" key="2">
    <source>
        <dbReference type="Proteomes" id="UP001500973"/>
    </source>
</evidence>
<gene>
    <name evidence="1" type="ORF">GCM10009601_09850</name>
</gene>
<dbReference type="RefSeq" id="WP_344010295.1">
    <property type="nucleotide sequence ID" value="NZ_BAAAIZ010000009.1"/>
</dbReference>